<evidence type="ECO:0000256" key="1">
    <source>
        <dbReference type="SAM" id="MobiDB-lite"/>
    </source>
</evidence>
<dbReference type="Proteomes" id="UP000775872">
    <property type="component" value="Unassembled WGS sequence"/>
</dbReference>
<evidence type="ECO:0000313" key="2">
    <source>
        <dbReference type="EMBL" id="CAH0046108.1"/>
    </source>
</evidence>
<accession>A0A9N9YX27</accession>
<organism evidence="2 3">
    <name type="scientific">Clonostachys solani</name>
    <dbReference type="NCBI Taxonomy" id="160281"/>
    <lineage>
        <taxon>Eukaryota</taxon>
        <taxon>Fungi</taxon>
        <taxon>Dikarya</taxon>
        <taxon>Ascomycota</taxon>
        <taxon>Pezizomycotina</taxon>
        <taxon>Sordariomycetes</taxon>
        <taxon>Hypocreomycetidae</taxon>
        <taxon>Hypocreales</taxon>
        <taxon>Bionectriaceae</taxon>
        <taxon>Clonostachys</taxon>
    </lineage>
</organism>
<dbReference type="AlphaFoldDB" id="A0A9N9YX27"/>
<keyword evidence="3" id="KW-1185">Reference proteome</keyword>
<dbReference type="OrthoDB" id="5152974at2759"/>
<comment type="caution">
    <text evidence="2">The sequence shown here is derived from an EMBL/GenBank/DDBJ whole genome shotgun (WGS) entry which is preliminary data.</text>
</comment>
<evidence type="ECO:0000313" key="3">
    <source>
        <dbReference type="Proteomes" id="UP000775872"/>
    </source>
</evidence>
<dbReference type="EMBL" id="CABFOC020000014">
    <property type="protein sequence ID" value="CAH0046108.1"/>
    <property type="molecule type" value="Genomic_DNA"/>
</dbReference>
<gene>
    <name evidence="2" type="ORF">CSOL1703_00011836</name>
</gene>
<name>A0A9N9YX27_9HYPO</name>
<sequence>MATRQENYLKFYEGVYVSNAGRLKGGIEKLVWALKMQERNILHNGRRSLEEISRQLDPELLSILGEDLCQQATDLVGEVHRSCAMLPNIFSIPEPAELVLLVEEQITICLCVLRAMSKVIPADAEKIVSDVKHWVNETRPFRQCNLVCPDEASDKLRRVITFRSHGMADLGLAILDALPNVLDMVDPNTKHERMLVRNNQDRAKSSSNEDDRQARQRKIEELGQERERRLQEIQACGDTHRADFWWPEKPRQE</sequence>
<protein>
    <submittedName>
        <fullName evidence="2">Uncharacterized protein</fullName>
    </submittedName>
</protein>
<reference evidence="3" key="1">
    <citation type="submission" date="2019-06" db="EMBL/GenBank/DDBJ databases">
        <authorList>
            <person name="Broberg M."/>
        </authorList>
    </citation>
    <scope>NUCLEOTIDE SEQUENCE [LARGE SCALE GENOMIC DNA]</scope>
</reference>
<reference evidence="2 3" key="2">
    <citation type="submission" date="2021-10" db="EMBL/GenBank/DDBJ databases">
        <authorList>
            <person name="Piombo E."/>
        </authorList>
    </citation>
    <scope>NUCLEOTIDE SEQUENCE [LARGE SCALE GENOMIC DNA]</scope>
</reference>
<proteinExistence type="predicted"/>
<feature type="region of interest" description="Disordered" evidence="1">
    <location>
        <begin position="197"/>
        <end position="226"/>
    </location>
</feature>